<evidence type="ECO:0000256" key="11">
    <source>
        <dbReference type="ARBA" id="ARBA00048336"/>
    </source>
</evidence>
<evidence type="ECO:0000313" key="15">
    <source>
        <dbReference type="EMBL" id="KAB1199335.1"/>
    </source>
</evidence>
<dbReference type="PROSITE" id="PS51746">
    <property type="entry name" value="PPM_2"/>
    <property type="match status" value="1"/>
</dbReference>
<evidence type="ECO:0000256" key="5">
    <source>
        <dbReference type="ARBA" id="ARBA00022723"/>
    </source>
</evidence>
<evidence type="ECO:0000313" key="16">
    <source>
        <dbReference type="Proteomes" id="UP000516437"/>
    </source>
</evidence>
<dbReference type="GO" id="GO:0046872">
    <property type="term" value="F:metal ion binding"/>
    <property type="evidence" value="ECO:0007669"/>
    <property type="project" value="UniProtKB-KW"/>
</dbReference>
<comment type="catalytic activity">
    <reaction evidence="11">
        <text>O-phospho-L-threonyl-[protein] + H2O = L-threonyl-[protein] + phosphate</text>
        <dbReference type="Rhea" id="RHEA:47004"/>
        <dbReference type="Rhea" id="RHEA-COMP:11060"/>
        <dbReference type="Rhea" id="RHEA-COMP:11605"/>
        <dbReference type="ChEBI" id="CHEBI:15377"/>
        <dbReference type="ChEBI" id="CHEBI:30013"/>
        <dbReference type="ChEBI" id="CHEBI:43474"/>
        <dbReference type="ChEBI" id="CHEBI:61977"/>
        <dbReference type="EC" id="3.1.3.16"/>
    </reaction>
</comment>
<keyword evidence="9" id="KW-0464">Manganese</keyword>
<dbReference type="InterPro" id="IPR036457">
    <property type="entry name" value="PPM-type-like_dom_sf"/>
</dbReference>
<comment type="cofactor">
    <cofactor evidence="2">
        <name>Mg(2+)</name>
        <dbReference type="ChEBI" id="CHEBI:18420"/>
    </cofactor>
</comment>
<name>A0A6A1UGB2_9ROSI</name>
<comment type="cofactor">
    <cofactor evidence="1">
        <name>Mn(2+)</name>
        <dbReference type="ChEBI" id="CHEBI:29035"/>
    </cofactor>
</comment>
<keyword evidence="7" id="KW-0460">Magnesium</keyword>
<evidence type="ECO:0000256" key="8">
    <source>
        <dbReference type="ARBA" id="ARBA00022912"/>
    </source>
</evidence>
<protein>
    <recommendedName>
        <fullName evidence="4">protein-serine/threonine phosphatase</fullName>
        <ecNumber evidence="4">3.1.3.16</ecNumber>
    </recommendedName>
</protein>
<keyword evidence="8 12" id="KW-0904">Protein phosphatase</keyword>
<evidence type="ECO:0000256" key="7">
    <source>
        <dbReference type="ARBA" id="ARBA00022842"/>
    </source>
</evidence>
<dbReference type="SUPFAM" id="SSF81606">
    <property type="entry name" value="PP2C-like"/>
    <property type="match status" value="1"/>
</dbReference>
<gene>
    <name evidence="15" type="ORF">CJ030_MR0G025154</name>
    <name evidence="14" type="ORF">CJ030_MR0G025192</name>
</gene>
<organism evidence="14 16">
    <name type="scientific">Morella rubra</name>
    <name type="common">Chinese bayberry</name>
    <dbReference type="NCBI Taxonomy" id="262757"/>
    <lineage>
        <taxon>Eukaryota</taxon>
        <taxon>Viridiplantae</taxon>
        <taxon>Streptophyta</taxon>
        <taxon>Embryophyta</taxon>
        <taxon>Tracheophyta</taxon>
        <taxon>Spermatophyta</taxon>
        <taxon>Magnoliopsida</taxon>
        <taxon>eudicotyledons</taxon>
        <taxon>Gunneridae</taxon>
        <taxon>Pentapetalae</taxon>
        <taxon>rosids</taxon>
        <taxon>fabids</taxon>
        <taxon>Fagales</taxon>
        <taxon>Myricaceae</taxon>
        <taxon>Morella</taxon>
    </lineage>
</organism>
<dbReference type="InterPro" id="IPR001932">
    <property type="entry name" value="PPM-type_phosphatase-like_dom"/>
</dbReference>
<dbReference type="OrthoDB" id="10264738at2759"/>
<dbReference type="FunFam" id="3.60.40.10:FF:000004">
    <property type="entry name" value="Probable protein phosphatase 2C 22"/>
    <property type="match status" value="1"/>
</dbReference>
<dbReference type="PROSITE" id="PS01032">
    <property type="entry name" value="PPM_1"/>
    <property type="match status" value="1"/>
</dbReference>
<evidence type="ECO:0000256" key="10">
    <source>
        <dbReference type="ARBA" id="ARBA00047761"/>
    </source>
</evidence>
<dbReference type="EC" id="3.1.3.16" evidence="4"/>
<dbReference type="PANTHER" id="PTHR13832">
    <property type="entry name" value="PROTEIN PHOSPHATASE 2C"/>
    <property type="match status" value="1"/>
</dbReference>
<evidence type="ECO:0000256" key="4">
    <source>
        <dbReference type="ARBA" id="ARBA00013081"/>
    </source>
</evidence>
<dbReference type="PANTHER" id="PTHR13832:SF852">
    <property type="entry name" value="PROTEIN-SERINE_THREONINE PHOSPHATASE"/>
    <property type="match status" value="1"/>
</dbReference>
<dbReference type="GO" id="GO:0004722">
    <property type="term" value="F:protein serine/threonine phosphatase activity"/>
    <property type="evidence" value="ECO:0007669"/>
    <property type="project" value="UniProtKB-EC"/>
</dbReference>
<proteinExistence type="inferred from homology"/>
<keyword evidence="5" id="KW-0479">Metal-binding</keyword>
<dbReference type="Gene3D" id="3.60.40.10">
    <property type="entry name" value="PPM-type phosphatase domain"/>
    <property type="match status" value="1"/>
</dbReference>
<dbReference type="InterPro" id="IPR000222">
    <property type="entry name" value="PP2C_BS"/>
</dbReference>
<evidence type="ECO:0000256" key="1">
    <source>
        <dbReference type="ARBA" id="ARBA00001936"/>
    </source>
</evidence>
<evidence type="ECO:0000256" key="6">
    <source>
        <dbReference type="ARBA" id="ARBA00022801"/>
    </source>
</evidence>
<comment type="similarity">
    <text evidence="3 12">Belongs to the PP2C family.</text>
</comment>
<dbReference type="AlphaFoldDB" id="A0A6A1UGB2"/>
<evidence type="ECO:0000256" key="12">
    <source>
        <dbReference type="RuleBase" id="RU003465"/>
    </source>
</evidence>
<reference evidence="14" key="1">
    <citation type="submission" date="2018-07" db="EMBL/GenBank/DDBJ databases">
        <authorList>
            <person name="Gao Z.-S."/>
            <person name="Jia H.-M."/>
            <person name="Jia H.-J."/>
            <person name="Cai Q.-L."/>
            <person name="Wang Y."/>
            <person name="Zhao H.-B."/>
        </authorList>
    </citation>
    <scope>NUCLEOTIDE SEQUENCE</scope>
    <source>
        <tissue evidence="14">Leaves</tissue>
    </source>
</reference>
<keyword evidence="16" id="KW-1185">Reference proteome</keyword>
<keyword evidence="6 12" id="KW-0378">Hydrolase</keyword>
<dbReference type="SMART" id="SM00331">
    <property type="entry name" value="PP2C_SIG"/>
    <property type="match status" value="1"/>
</dbReference>
<dbReference type="CDD" id="cd00143">
    <property type="entry name" value="PP2Cc"/>
    <property type="match status" value="1"/>
</dbReference>
<reference evidence="14" key="3">
    <citation type="submission" date="2019-09" db="EMBL/GenBank/DDBJ databases">
        <authorList>
            <person name="Gao Z."/>
        </authorList>
    </citation>
    <scope>NUCLEOTIDE SEQUENCE</scope>
    <source>
        <tissue evidence="14">Leaves</tissue>
    </source>
</reference>
<evidence type="ECO:0000256" key="9">
    <source>
        <dbReference type="ARBA" id="ARBA00023211"/>
    </source>
</evidence>
<dbReference type="EMBL" id="RXIC02000481">
    <property type="protein sequence ID" value="KAB1199296.1"/>
    <property type="molecule type" value="Genomic_DNA"/>
</dbReference>
<dbReference type="InterPro" id="IPR015655">
    <property type="entry name" value="PP2C"/>
</dbReference>
<dbReference type="Pfam" id="PF00481">
    <property type="entry name" value="PP2C"/>
    <property type="match status" value="1"/>
</dbReference>
<feature type="domain" description="PPM-type phosphatase" evidence="13">
    <location>
        <begin position="91"/>
        <end position="351"/>
    </location>
</feature>
<dbReference type="GO" id="GO:0005634">
    <property type="term" value="C:nucleus"/>
    <property type="evidence" value="ECO:0007669"/>
    <property type="project" value="UniProtKB-ARBA"/>
</dbReference>
<comment type="caution">
    <text evidence="14">The sequence shown here is derived from an EMBL/GenBank/DDBJ whole genome shotgun (WGS) entry which is preliminary data.</text>
</comment>
<accession>A0A6A1UGB2</accession>
<dbReference type="EMBL" id="RXIC02000479">
    <property type="protein sequence ID" value="KAB1199335.1"/>
    <property type="molecule type" value="Genomic_DNA"/>
</dbReference>
<dbReference type="GO" id="GO:0005737">
    <property type="term" value="C:cytoplasm"/>
    <property type="evidence" value="ECO:0007669"/>
    <property type="project" value="UniProtKB-ARBA"/>
</dbReference>
<comment type="catalytic activity">
    <reaction evidence="10">
        <text>O-phospho-L-seryl-[protein] + H2O = L-seryl-[protein] + phosphate</text>
        <dbReference type="Rhea" id="RHEA:20629"/>
        <dbReference type="Rhea" id="RHEA-COMP:9863"/>
        <dbReference type="Rhea" id="RHEA-COMP:11604"/>
        <dbReference type="ChEBI" id="CHEBI:15377"/>
        <dbReference type="ChEBI" id="CHEBI:29999"/>
        <dbReference type="ChEBI" id="CHEBI:43474"/>
        <dbReference type="ChEBI" id="CHEBI:83421"/>
        <dbReference type="EC" id="3.1.3.16"/>
    </reaction>
</comment>
<dbReference type="Proteomes" id="UP000516437">
    <property type="component" value="Unassembled WGS sequence"/>
</dbReference>
<evidence type="ECO:0000259" key="13">
    <source>
        <dbReference type="PROSITE" id="PS51746"/>
    </source>
</evidence>
<evidence type="ECO:0000256" key="2">
    <source>
        <dbReference type="ARBA" id="ARBA00001946"/>
    </source>
</evidence>
<evidence type="ECO:0000256" key="3">
    <source>
        <dbReference type="ARBA" id="ARBA00006702"/>
    </source>
</evidence>
<reference evidence="14 16" key="2">
    <citation type="journal article" date="2019" name="Plant Biotechnol. J.">
        <title>The red bayberry genome and genetic basis of sex determination.</title>
        <authorList>
            <person name="Jia H.M."/>
            <person name="Jia H.J."/>
            <person name="Cai Q.L."/>
            <person name="Wang Y."/>
            <person name="Zhao H.B."/>
            <person name="Yang W.F."/>
            <person name="Wang G.Y."/>
            <person name="Li Y.H."/>
            <person name="Zhan D.L."/>
            <person name="Shen Y.T."/>
            <person name="Niu Q.F."/>
            <person name="Chang L."/>
            <person name="Qiu J."/>
            <person name="Zhao L."/>
            <person name="Xie H.B."/>
            <person name="Fu W.Y."/>
            <person name="Jin J."/>
            <person name="Li X.W."/>
            <person name="Jiao Y."/>
            <person name="Zhou C.C."/>
            <person name="Tu T."/>
            <person name="Chai C.Y."/>
            <person name="Gao J.L."/>
            <person name="Fan L.J."/>
            <person name="van de Weg E."/>
            <person name="Wang J.Y."/>
            <person name="Gao Z.S."/>
        </authorList>
    </citation>
    <scope>NUCLEOTIDE SEQUENCE [LARGE SCALE GENOMIC DNA]</scope>
    <source>
        <tissue evidence="14">Leaves</tissue>
    </source>
</reference>
<evidence type="ECO:0000313" key="14">
    <source>
        <dbReference type="EMBL" id="KAB1199296.1"/>
    </source>
</evidence>
<sequence>MAAGTEYSNPLCISEEDHRKGDLTAMREDKLESVESMNVMKMRKPPRHLPPIGHCVSSDQLASTIDMEMDIGVVSSNSLSDGNSTFVPVFRSGSCSEIGPKPHMEDEYICIDNLPEHLGATAHSCSPGAFYGVFDGHGGIDAALFIKENILQYIVEDDHFPICVRKAIKSAFLRADHAFADATSLDSSSGTTALTALIFGRMMLIANAGDCRAVLGKRGKAVELSKDHKADCSSERLRIEKLGGVVYDGYLNGQLLVARALGDWHMKGPKGSSCPLSAEPELREMVLSEEDEFLILGCDGLWDVMSSQCAVTIARKELMLHNDPERCARELVREALKRNTRDNLTVVIVCFSPDPPPRLEIPKFQLKRCISAEGFDLLQQILDQ</sequence>
<dbReference type="SMART" id="SM00332">
    <property type="entry name" value="PP2Cc"/>
    <property type="match status" value="1"/>
</dbReference>